<evidence type="ECO:0000256" key="1">
    <source>
        <dbReference type="SAM" id="MobiDB-lite"/>
    </source>
</evidence>
<keyword evidence="2" id="KW-0472">Membrane</keyword>
<feature type="compositionally biased region" description="Polar residues" evidence="1">
    <location>
        <begin position="313"/>
        <end position="338"/>
    </location>
</feature>
<gene>
    <name evidence="3" type="ORF">SAMN05216267_10854</name>
</gene>
<evidence type="ECO:0000256" key="2">
    <source>
        <dbReference type="SAM" id="Phobius"/>
    </source>
</evidence>
<dbReference type="Proteomes" id="UP000181951">
    <property type="component" value="Unassembled WGS sequence"/>
</dbReference>
<name>A0A1H8UT51_9ACTN</name>
<feature type="region of interest" description="Disordered" evidence="1">
    <location>
        <begin position="313"/>
        <end position="359"/>
    </location>
</feature>
<organism evidence="3 4">
    <name type="scientific">Actinacidiphila rubida</name>
    <dbReference type="NCBI Taxonomy" id="310780"/>
    <lineage>
        <taxon>Bacteria</taxon>
        <taxon>Bacillati</taxon>
        <taxon>Actinomycetota</taxon>
        <taxon>Actinomycetes</taxon>
        <taxon>Kitasatosporales</taxon>
        <taxon>Streptomycetaceae</taxon>
        <taxon>Actinacidiphila</taxon>
    </lineage>
</organism>
<protein>
    <submittedName>
        <fullName evidence="3">Uncharacterized protein</fullName>
    </submittedName>
</protein>
<proteinExistence type="predicted"/>
<evidence type="ECO:0000313" key="3">
    <source>
        <dbReference type="EMBL" id="SEP06372.1"/>
    </source>
</evidence>
<evidence type="ECO:0000313" key="4">
    <source>
        <dbReference type="Proteomes" id="UP000181951"/>
    </source>
</evidence>
<keyword evidence="2" id="KW-0812">Transmembrane</keyword>
<feature type="compositionally biased region" description="Polar residues" evidence="1">
    <location>
        <begin position="35"/>
        <end position="45"/>
    </location>
</feature>
<sequence length="531" mass="54214">MMRGMTEGHGQQPSQHPSPDAPEGREVLEGRIIPSSRQQQRSFEAQQPHEPSAYDPRQQFAAGPGAQGEPWSAASDAQAQQGRPGQPGQPGLYGAAPQGGQTGPGGQAEQDGQPPLPHRDGPAAARPGPHQASLQQPPDHPQLPQAATPEQPGQAPQGPRQDPGAPRGRHAGPQQGVSGQADFPMQQSAAPQQGVPQQGFPQQQGAAPQPGFPQQGFPQQQAPAQGPGPQGYGRQPAAAGPPRQNAAQAPSAPRRAASSGGPGTPPGTPDWNALAERQEATGARRRKVMMLTGGIVAIVVIAGGVATAVVMSGKNSGDGKNSATSGPSSSGTKATQSLPPAPSFSSVAPPPPANPLDYLSTAAKDTAPLTPATLFPGKQFLMNGRVYAKTATSVTTQCAAGARAGLSQALGKGACRKLIRATYTNGTTAVTVGVAVFDDAGHAQKLQKVAQYLAPLNGGGVQDFCHAVACRMTSNAVGRYAYFAIAGLKDGKTITATDKVALASANDASNFAFQRIIQRGRDAAAADPSRT</sequence>
<feature type="compositionally biased region" description="Low complexity" evidence="1">
    <location>
        <begin position="134"/>
        <end position="145"/>
    </location>
</feature>
<accession>A0A1H8UT51</accession>
<dbReference type="AlphaFoldDB" id="A0A1H8UT51"/>
<feature type="region of interest" description="Disordered" evidence="1">
    <location>
        <begin position="1"/>
        <end position="272"/>
    </location>
</feature>
<dbReference type="STRING" id="310780.SAMN05216267_10854"/>
<keyword evidence="2" id="KW-1133">Transmembrane helix</keyword>
<feature type="compositionally biased region" description="Low complexity" evidence="1">
    <location>
        <begin position="77"/>
        <end position="99"/>
    </location>
</feature>
<feature type="transmembrane region" description="Helical" evidence="2">
    <location>
        <begin position="288"/>
        <end position="311"/>
    </location>
</feature>
<dbReference type="EMBL" id="FODD01000085">
    <property type="protein sequence ID" value="SEP06372.1"/>
    <property type="molecule type" value="Genomic_DNA"/>
</dbReference>
<feature type="compositionally biased region" description="Low complexity" evidence="1">
    <location>
        <begin position="186"/>
        <end position="259"/>
    </location>
</feature>
<reference evidence="3 4" key="1">
    <citation type="submission" date="2016-10" db="EMBL/GenBank/DDBJ databases">
        <authorList>
            <person name="de Groot N.N."/>
        </authorList>
    </citation>
    <scope>NUCLEOTIDE SEQUENCE [LARGE SCALE GENOMIC DNA]</scope>
    <source>
        <strain evidence="3 4">CGMCC 4.2026</strain>
    </source>
</reference>
<keyword evidence="4" id="KW-1185">Reference proteome</keyword>